<dbReference type="Proteomes" id="UP000620104">
    <property type="component" value="Unassembled WGS sequence"/>
</dbReference>
<keyword evidence="2" id="KW-0479">Metal-binding</keyword>
<feature type="region of interest" description="Disordered" evidence="8">
    <location>
        <begin position="1"/>
        <end position="66"/>
    </location>
</feature>
<keyword evidence="3" id="KW-0677">Repeat</keyword>
<evidence type="ECO:0000256" key="7">
    <source>
        <dbReference type="PROSITE-ProRule" id="PRU00042"/>
    </source>
</evidence>
<feature type="compositionally biased region" description="Basic and acidic residues" evidence="8">
    <location>
        <begin position="286"/>
        <end position="300"/>
    </location>
</feature>
<dbReference type="PROSITE" id="PS50157">
    <property type="entry name" value="ZINC_FINGER_C2H2_2"/>
    <property type="match status" value="2"/>
</dbReference>
<dbReference type="PANTHER" id="PTHR40626">
    <property type="entry name" value="MIP31509P"/>
    <property type="match status" value="1"/>
</dbReference>
<comment type="caution">
    <text evidence="10">The sequence shown here is derived from an EMBL/GenBank/DDBJ whole genome shotgun (WGS) entry which is preliminary data.</text>
</comment>
<dbReference type="GO" id="GO:0005634">
    <property type="term" value="C:nucleus"/>
    <property type="evidence" value="ECO:0007669"/>
    <property type="project" value="UniProtKB-SubCell"/>
</dbReference>
<proteinExistence type="predicted"/>
<dbReference type="Gene3D" id="3.30.160.60">
    <property type="entry name" value="Classic Zinc Finger"/>
    <property type="match status" value="2"/>
</dbReference>
<sequence length="1085" mass="121231">MSDPVSPADLSLSTNAYPSIQQDRTADGPHRPPSIPSTSDGPSSTKGKGRSHGKTRAEGKSKVGEKRMHKCTFEGCDKTFITPAHVRRHVRTHTGTQPYACEFCEKRFARSDVRNRHMQLSHKELYGNWLASLPLKRERRESKQADDDTMEEGQNSGGEEDDFSDDNARRIPRDQSQDHMDHMEPVSSVAPMNTELDRDVLESSERYLSTSHNRTASREPSELQHNTRQNDTRQRYPGREERHLSPTRSSEPRYLQLSPHVDTILERRFEMGHTAGSSGPVNSSERNADNRPHHLEHDHPQPNYDQHAYRSVPRHYYSQSLAEGASQSHRHPIRESLAQSLEAVNANRDQGEMFSRLDILLAAAEEPAVNQREHREAASGISTLDFASEHQAQLQSGRLPAARGDYNNHVFDPASSSTHLSMLNDMQTGAQSSNPTLPFPQNNPNSSLTPEAFIASTISLNSGNIPSVVSASPLDVYGMELDMGIYHDVFGWGLGAADVQQQAMGGYHDPELGAWSYDMLDLSALNNPTEFLGRGAISGHEIVGGPLTNSAAAHLNAGSTSYQSIKSGLREMHRPDGELLPSGRPSERTTRQGTATPGNGEEETPWTRDEAYHTLLLLTVAAIGAAYAEDRMKPVGAYLMELARRTGSYLQLSDPRSIFSIPYIQSRLLIAVGGYADGSRERYLMSEVSKGLLVTATRRLHLLRHRPTRFQRTRHSTNKSTTAESSGRPLVSKEITSQEVKSKWREWKDEEERLRLGWAIFILDSQAAAFLNVPAAFSLNEIQVRLPDTEEMWDTSNASMWDEARRSRESNLKAGPLSFATILTKMVREGRLQEGVSEFGKWIMAHSLYRLCDTANMQNTLLGYTEPVYPPLSDSFSRPGQRNPFILLGLLVNSWQGDVSFAKPSPFFASSNVLKHFSHIRFIHPTFMDHVQLAAGKVSLSTSKESSQQWLKEQPSESVLRRIFVESIQLAVFLLHSRLDAPWEPVILLDCALALWAILRFRPEVLQLSASSPGSTIMRSGSRTTEYLEKWITHGGPLKIQGMSYSMTPENVLTDFVTRLQDSPWGLSSLYAAVLDKLRPKSQAT</sequence>
<feature type="compositionally biased region" description="Basic and acidic residues" evidence="8">
    <location>
        <begin position="195"/>
        <end position="205"/>
    </location>
</feature>
<reference evidence="10" key="1">
    <citation type="submission" date="2020-07" db="EMBL/GenBank/DDBJ databases">
        <title>Draft Genome Sequence of a Deep-Sea Yeast, Naganishia (Cryptococcus) liquefaciens strain N6.</title>
        <authorList>
            <person name="Han Y.W."/>
            <person name="Kajitani R."/>
            <person name="Morimoto H."/>
            <person name="Parhat M."/>
            <person name="Tsubouchi H."/>
            <person name="Bakenova O."/>
            <person name="Ogata M."/>
            <person name="Argunhan B."/>
            <person name="Aoki R."/>
            <person name="Kajiwara S."/>
            <person name="Itoh T."/>
            <person name="Iwasaki H."/>
        </authorList>
    </citation>
    <scope>NUCLEOTIDE SEQUENCE</scope>
    <source>
        <strain evidence="10">N6</strain>
    </source>
</reference>
<evidence type="ECO:0000256" key="1">
    <source>
        <dbReference type="ARBA" id="ARBA00004123"/>
    </source>
</evidence>
<dbReference type="InterPro" id="IPR036236">
    <property type="entry name" value="Znf_C2H2_sf"/>
</dbReference>
<evidence type="ECO:0000256" key="5">
    <source>
        <dbReference type="ARBA" id="ARBA00022833"/>
    </source>
</evidence>
<dbReference type="SUPFAM" id="SSF57667">
    <property type="entry name" value="beta-beta-alpha zinc fingers"/>
    <property type="match status" value="1"/>
</dbReference>
<dbReference type="PANTHER" id="PTHR40626:SF11">
    <property type="entry name" value="ZINC FINGER PROTEIN YPR022C"/>
    <property type="match status" value="1"/>
</dbReference>
<dbReference type="GO" id="GO:0000785">
    <property type="term" value="C:chromatin"/>
    <property type="evidence" value="ECO:0007669"/>
    <property type="project" value="TreeGrafter"/>
</dbReference>
<feature type="compositionally biased region" description="Basic and acidic residues" evidence="8">
    <location>
        <begin position="55"/>
        <end position="66"/>
    </location>
</feature>
<organism evidence="10 11">
    <name type="scientific">Naganishia liquefaciens</name>
    <dbReference type="NCBI Taxonomy" id="104408"/>
    <lineage>
        <taxon>Eukaryota</taxon>
        <taxon>Fungi</taxon>
        <taxon>Dikarya</taxon>
        <taxon>Basidiomycota</taxon>
        <taxon>Agaricomycotina</taxon>
        <taxon>Tremellomycetes</taxon>
        <taxon>Filobasidiales</taxon>
        <taxon>Filobasidiaceae</taxon>
        <taxon>Naganishia</taxon>
    </lineage>
</organism>
<keyword evidence="11" id="KW-1185">Reference proteome</keyword>
<evidence type="ECO:0000256" key="3">
    <source>
        <dbReference type="ARBA" id="ARBA00022737"/>
    </source>
</evidence>
<dbReference type="PROSITE" id="PS00028">
    <property type="entry name" value="ZINC_FINGER_C2H2_1"/>
    <property type="match status" value="2"/>
</dbReference>
<dbReference type="GO" id="GO:0000981">
    <property type="term" value="F:DNA-binding transcription factor activity, RNA polymerase II-specific"/>
    <property type="evidence" value="ECO:0007669"/>
    <property type="project" value="InterPro"/>
</dbReference>
<feature type="compositionally biased region" description="Basic and acidic residues" evidence="8">
    <location>
        <begin position="166"/>
        <end position="184"/>
    </location>
</feature>
<evidence type="ECO:0000313" key="10">
    <source>
        <dbReference type="EMBL" id="GHJ88071.1"/>
    </source>
</evidence>
<dbReference type="Pfam" id="PF04082">
    <property type="entry name" value="Fungal_trans"/>
    <property type="match status" value="1"/>
</dbReference>
<evidence type="ECO:0000256" key="4">
    <source>
        <dbReference type="ARBA" id="ARBA00022771"/>
    </source>
</evidence>
<gene>
    <name evidence="10" type="ORF">NliqN6_4473</name>
</gene>
<evidence type="ECO:0000256" key="2">
    <source>
        <dbReference type="ARBA" id="ARBA00022723"/>
    </source>
</evidence>
<accession>A0A8H3TW98</accession>
<evidence type="ECO:0000256" key="6">
    <source>
        <dbReference type="ARBA" id="ARBA00023242"/>
    </source>
</evidence>
<dbReference type="GO" id="GO:0000978">
    <property type="term" value="F:RNA polymerase II cis-regulatory region sequence-specific DNA binding"/>
    <property type="evidence" value="ECO:0007669"/>
    <property type="project" value="InterPro"/>
</dbReference>
<feature type="compositionally biased region" description="Basic and acidic residues" evidence="8">
    <location>
        <begin position="228"/>
        <end position="244"/>
    </location>
</feature>
<feature type="region of interest" description="Disordered" evidence="8">
    <location>
        <begin position="711"/>
        <end position="732"/>
    </location>
</feature>
<feature type="compositionally biased region" description="Polar residues" evidence="8">
    <location>
        <begin position="275"/>
        <end position="285"/>
    </location>
</feature>
<protein>
    <recommendedName>
        <fullName evidence="9">C2H2-type domain-containing protein</fullName>
    </recommendedName>
</protein>
<dbReference type="AlphaFoldDB" id="A0A8H3TW98"/>
<dbReference type="Pfam" id="PF00096">
    <property type="entry name" value="zf-C2H2"/>
    <property type="match status" value="1"/>
</dbReference>
<dbReference type="GO" id="GO:0008270">
    <property type="term" value="F:zinc ion binding"/>
    <property type="evidence" value="ECO:0007669"/>
    <property type="project" value="UniProtKB-KW"/>
</dbReference>
<keyword evidence="4 7" id="KW-0863">Zinc-finger</keyword>
<feature type="compositionally biased region" description="Polar residues" evidence="8">
    <location>
        <begin position="36"/>
        <end position="46"/>
    </location>
</feature>
<evidence type="ECO:0000256" key="8">
    <source>
        <dbReference type="SAM" id="MobiDB-lite"/>
    </source>
</evidence>
<dbReference type="OrthoDB" id="2595150at2759"/>
<keyword evidence="5" id="KW-0862">Zinc</keyword>
<dbReference type="InterPro" id="IPR051059">
    <property type="entry name" value="VerF-like"/>
</dbReference>
<name>A0A8H3TW98_9TREE</name>
<feature type="compositionally biased region" description="Polar residues" evidence="8">
    <location>
        <begin position="11"/>
        <end position="23"/>
    </location>
</feature>
<dbReference type="InterPro" id="IPR007219">
    <property type="entry name" value="XnlR_reg_dom"/>
</dbReference>
<evidence type="ECO:0000259" key="9">
    <source>
        <dbReference type="PROSITE" id="PS50157"/>
    </source>
</evidence>
<feature type="domain" description="C2H2-type" evidence="9">
    <location>
        <begin position="69"/>
        <end position="98"/>
    </location>
</feature>
<feature type="region of interest" description="Disordered" evidence="8">
    <location>
        <begin position="573"/>
        <end position="605"/>
    </location>
</feature>
<dbReference type="EMBL" id="BLZA01000028">
    <property type="protein sequence ID" value="GHJ88071.1"/>
    <property type="molecule type" value="Genomic_DNA"/>
</dbReference>
<feature type="compositionally biased region" description="Basic and acidic residues" evidence="8">
    <location>
        <begin position="137"/>
        <end position="146"/>
    </location>
</feature>
<feature type="region of interest" description="Disordered" evidence="8">
    <location>
        <begin position="137"/>
        <end position="256"/>
    </location>
</feature>
<evidence type="ECO:0000313" key="11">
    <source>
        <dbReference type="Proteomes" id="UP000620104"/>
    </source>
</evidence>
<feature type="domain" description="C2H2-type" evidence="9">
    <location>
        <begin position="99"/>
        <end position="122"/>
    </location>
</feature>
<keyword evidence="6" id="KW-0539">Nucleus</keyword>
<feature type="region of interest" description="Disordered" evidence="8">
    <location>
        <begin position="273"/>
        <end position="306"/>
    </location>
</feature>
<dbReference type="GO" id="GO:0006351">
    <property type="term" value="P:DNA-templated transcription"/>
    <property type="evidence" value="ECO:0007669"/>
    <property type="project" value="InterPro"/>
</dbReference>
<dbReference type="CDD" id="cd12148">
    <property type="entry name" value="fungal_TF_MHR"/>
    <property type="match status" value="1"/>
</dbReference>
<comment type="subcellular location">
    <subcellularLocation>
        <location evidence="1">Nucleus</location>
    </subcellularLocation>
</comment>
<dbReference type="SMART" id="SM00355">
    <property type="entry name" value="ZnF_C2H2"/>
    <property type="match status" value="2"/>
</dbReference>
<dbReference type="FunFam" id="3.30.160.60:FF:000125">
    <property type="entry name" value="Putative zinc finger protein 143"/>
    <property type="match status" value="1"/>
</dbReference>
<dbReference type="InterPro" id="IPR013087">
    <property type="entry name" value="Znf_C2H2_type"/>
</dbReference>